<dbReference type="EMBL" id="ASPP01027109">
    <property type="protein sequence ID" value="ETO06467.1"/>
    <property type="molecule type" value="Genomic_DNA"/>
</dbReference>
<keyword evidence="1" id="KW-0812">Transmembrane</keyword>
<accession>X6LZ99</accession>
<feature type="transmembrane region" description="Helical" evidence="1">
    <location>
        <begin position="330"/>
        <end position="351"/>
    </location>
</feature>
<keyword evidence="1" id="KW-0472">Membrane</keyword>
<organism evidence="2 3">
    <name type="scientific">Reticulomyxa filosa</name>
    <dbReference type="NCBI Taxonomy" id="46433"/>
    <lineage>
        <taxon>Eukaryota</taxon>
        <taxon>Sar</taxon>
        <taxon>Rhizaria</taxon>
        <taxon>Retaria</taxon>
        <taxon>Foraminifera</taxon>
        <taxon>Monothalamids</taxon>
        <taxon>Reticulomyxidae</taxon>
        <taxon>Reticulomyxa</taxon>
    </lineage>
</organism>
<keyword evidence="3" id="KW-1185">Reference proteome</keyword>
<feature type="non-terminal residue" evidence="2">
    <location>
        <position position="1"/>
    </location>
</feature>
<keyword evidence="1" id="KW-1133">Transmembrane helix</keyword>
<name>X6LZ99_RETFI</name>
<feature type="transmembrane region" description="Helical" evidence="1">
    <location>
        <begin position="87"/>
        <end position="113"/>
    </location>
</feature>
<feature type="transmembrane region" description="Helical" evidence="1">
    <location>
        <begin position="237"/>
        <end position="259"/>
    </location>
</feature>
<gene>
    <name evidence="2" type="ORF">RFI_30924</name>
</gene>
<feature type="transmembrane region" description="Helical" evidence="1">
    <location>
        <begin position="357"/>
        <end position="383"/>
    </location>
</feature>
<sequence>HFDKIFSNGWSFAQWVNKTRFLFLKQIFDTLKYLPLQVFTRKTATNKMCFKIKSKDNLQKRVKKKKKASKRQKMFLDAHKAGFKSEWSFVVTMVINLICGLYCLGLLFLSWWYMWQKATPRSRNVSMNSDAQSTSQIEMRELNVNDISNVDPRPTNVHKHLKLVVILYITSCILNCIGTICERFAYAAPSVSASACNETLYVFYVRVVTDSLFFLFYVIRVLIILRGSVFELPKWRQWFFMTAPSVTFGTLFVSSQIRAESRNCHSDPQEVWYLTALICCQFFWNVVLFVFLRTKFTVSLSKKKKKKVANDKLISDKSCRKGLKEYLKRLLRLFLITELFDFVTYTCILVTSLHEMVWSVMAIELCLNCTSMVLSFAFAKSIFDFVCLCKR</sequence>
<feature type="transmembrane region" description="Helical" evidence="1">
    <location>
        <begin position="271"/>
        <end position="292"/>
    </location>
</feature>
<feature type="transmembrane region" description="Helical" evidence="1">
    <location>
        <begin position="201"/>
        <end position="225"/>
    </location>
</feature>
<evidence type="ECO:0000256" key="1">
    <source>
        <dbReference type="SAM" id="Phobius"/>
    </source>
</evidence>
<evidence type="ECO:0000313" key="3">
    <source>
        <dbReference type="Proteomes" id="UP000023152"/>
    </source>
</evidence>
<feature type="transmembrane region" description="Helical" evidence="1">
    <location>
        <begin position="163"/>
        <end position="186"/>
    </location>
</feature>
<protein>
    <submittedName>
        <fullName evidence="2">Uncharacterized protein</fullName>
    </submittedName>
</protein>
<evidence type="ECO:0000313" key="2">
    <source>
        <dbReference type="EMBL" id="ETO06467.1"/>
    </source>
</evidence>
<proteinExistence type="predicted"/>
<dbReference type="AlphaFoldDB" id="X6LZ99"/>
<comment type="caution">
    <text evidence="2">The sequence shown here is derived from an EMBL/GenBank/DDBJ whole genome shotgun (WGS) entry which is preliminary data.</text>
</comment>
<reference evidence="2 3" key="1">
    <citation type="journal article" date="2013" name="Curr. Biol.">
        <title>The Genome of the Foraminiferan Reticulomyxa filosa.</title>
        <authorList>
            <person name="Glockner G."/>
            <person name="Hulsmann N."/>
            <person name="Schleicher M."/>
            <person name="Noegel A.A."/>
            <person name="Eichinger L."/>
            <person name="Gallinger C."/>
            <person name="Pawlowski J."/>
            <person name="Sierra R."/>
            <person name="Euteneuer U."/>
            <person name="Pillet L."/>
            <person name="Moustafa A."/>
            <person name="Platzer M."/>
            <person name="Groth M."/>
            <person name="Szafranski K."/>
            <person name="Schliwa M."/>
        </authorList>
    </citation>
    <scope>NUCLEOTIDE SEQUENCE [LARGE SCALE GENOMIC DNA]</scope>
</reference>
<dbReference type="Proteomes" id="UP000023152">
    <property type="component" value="Unassembled WGS sequence"/>
</dbReference>